<dbReference type="EMBL" id="ML179290">
    <property type="protein sequence ID" value="THU92040.1"/>
    <property type="molecule type" value="Genomic_DNA"/>
</dbReference>
<dbReference type="Proteomes" id="UP000297245">
    <property type="component" value="Unassembled WGS sequence"/>
</dbReference>
<evidence type="ECO:0000256" key="2">
    <source>
        <dbReference type="SAM" id="Phobius"/>
    </source>
</evidence>
<feature type="compositionally biased region" description="Basic and acidic residues" evidence="1">
    <location>
        <begin position="278"/>
        <end position="296"/>
    </location>
</feature>
<feature type="region of interest" description="Disordered" evidence="1">
    <location>
        <begin position="261"/>
        <end position="296"/>
    </location>
</feature>
<evidence type="ECO:0000313" key="3">
    <source>
        <dbReference type="EMBL" id="THU92040.1"/>
    </source>
</evidence>
<evidence type="ECO:0000256" key="1">
    <source>
        <dbReference type="SAM" id="MobiDB-lite"/>
    </source>
</evidence>
<feature type="region of interest" description="Disordered" evidence="1">
    <location>
        <begin position="132"/>
        <end position="152"/>
    </location>
</feature>
<organism evidence="3 4">
    <name type="scientific">Dendrothele bispora (strain CBS 962.96)</name>
    <dbReference type="NCBI Taxonomy" id="1314807"/>
    <lineage>
        <taxon>Eukaryota</taxon>
        <taxon>Fungi</taxon>
        <taxon>Dikarya</taxon>
        <taxon>Basidiomycota</taxon>
        <taxon>Agaricomycotina</taxon>
        <taxon>Agaricomycetes</taxon>
        <taxon>Agaricomycetidae</taxon>
        <taxon>Agaricales</taxon>
        <taxon>Agaricales incertae sedis</taxon>
        <taxon>Dendrothele</taxon>
    </lineage>
</organism>
<reference evidence="3 4" key="1">
    <citation type="journal article" date="2019" name="Nat. Ecol. Evol.">
        <title>Megaphylogeny resolves global patterns of mushroom evolution.</title>
        <authorList>
            <person name="Varga T."/>
            <person name="Krizsan K."/>
            <person name="Foldi C."/>
            <person name="Dima B."/>
            <person name="Sanchez-Garcia M."/>
            <person name="Sanchez-Ramirez S."/>
            <person name="Szollosi G.J."/>
            <person name="Szarkandi J.G."/>
            <person name="Papp V."/>
            <person name="Albert L."/>
            <person name="Andreopoulos W."/>
            <person name="Angelini C."/>
            <person name="Antonin V."/>
            <person name="Barry K.W."/>
            <person name="Bougher N.L."/>
            <person name="Buchanan P."/>
            <person name="Buyck B."/>
            <person name="Bense V."/>
            <person name="Catcheside P."/>
            <person name="Chovatia M."/>
            <person name="Cooper J."/>
            <person name="Damon W."/>
            <person name="Desjardin D."/>
            <person name="Finy P."/>
            <person name="Geml J."/>
            <person name="Haridas S."/>
            <person name="Hughes K."/>
            <person name="Justo A."/>
            <person name="Karasinski D."/>
            <person name="Kautmanova I."/>
            <person name="Kiss B."/>
            <person name="Kocsube S."/>
            <person name="Kotiranta H."/>
            <person name="LaButti K.M."/>
            <person name="Lechner B.E."/>
            <person name="Liimatainen K."/>
            <person name="Lipzen A."/>
            <person name="Lukacs Z."/>
            <person name="Mihaltcheva S."/>
            <person name="Morgado L.N."/>
            <person name="Niskanen T."/>
            <person name="Noordeloos M.E."/>
            <person name="Ohm R.A."/>
            <person name="Ortiz-Santana B."/>
            <person name="Ovrebo C."/>
            <person name="Racz N."/>
            <person name="Riley R."/>
            <person name="Savchenko A."/>
            <person name="Shiryaev A."/>
            <person name="Soop K."/>
            <person name="Spirin V."/>
            <person name="Szebenyi C."/>
            <person name="Tomsovsky M."/>
            <person name="Tulloss R.E."/>
            <person name="Uehling J."/>
            <person name="Grigoriev I.V."/>
            <person name="Vagvolgyi C."/>
            <person name="Papp T."/>
            <person name="Martin F.M."/>
            <person name="Miettinen O."/>
            <person name="Hibbett D.S."/>
            <person name="Nagy L.G."/>
        </authorList>
    </citation>
    <scope>NUCLEOTIDE SEQUENCE [LARGE SCALE GENOMIC DNA]</scope>
    <source>
        <strain evidence="3 4">CBS 962.96</strain>
    </source>
</reference>
<dbReference type="AlphaFoldDB" id="A0A4S8LS23"/>
<name>A0A4S8LS23_DENBC</name>
<sequence length="313" mass="34952">MEAKGTFAVTYFHVMVLQASFTQLEPLQLAKRRSQNPVSITIATEGCVTANSSSSLQTRSLEIQRMVHGLFVPLIRVTQHILIYSLLVCVICYPLPSFVFFIDGITHSTEISTTEVGIRFFAVSTSLTQATPKSKKGLKRKGEEKKDKEKRTAQFKPKYALTIPADSDRSESRLSRSGTFGSVSLSAISTLLIATSDMSFSRLGHLESNHCKRITMAVLQSYHPSIRISLNLLFRYLAPPRLCQQLQKAFTLMKNSSELAGEKTGQGGQYLQVTSSRSNDKNKKESPPDTRSEESIVRFKYDDNEGIWYSMSG</sequence>
<evidence type="ECO:0000313" key="4">
    <source>
        <dbReference type="Proteomes" id="UP000297245"/>
    </source>
</evidence>
<gene>
    <name evidence="3" type="ORF">K435DRAFT_907209</name>
</gene>
<proteinExistence type="predicted"/>
<accession>A0A4S8LS23</accession>
<keyword evidence="4" id="KW-1185">Reference proteome</keyword>
<keyword evidence="2" id="KW-0472">Membrane</keyword>
<keyword evidence="2" id="KW-0812">Transmembrane</keyword>
<feature type="compositionally biased region" description="Basic and acidic residues" evidence="1">
    <location>
        <begin position="140"/>
        <end position="152"/>
    </location>
</feature>
<keyword evidence="2" id="KW-1133">Transmembrane helix</keyword>
<protein>
    <submittedName>
        <fullName evidence="3">Uncharacterized protein</fullName>
    </submittedName>
</protein>
<feature type="transmembrane region" description="Helical" evidence="2">
    <location>
        <begin position="81"/>
        <end position="102"/>
    </location>
</feature>